<comment type="similarity">
    <text evidence="2">Belongs to the DRC9 family.</text>
</comment>
<reference evidence="10 11" key="1">
    <citation type="journal article" date="2024" name="bioRxiv">
        <title>A reference genome for Trichogramma kaykai: A tiny desert-dwelling parasitoid wasp with competing sex-ratio distorters.</title>
        <authorList>
            <person name="Culotta J."/>
            <person name="Lindsey A.R."/>
        </authorList>
    </citation>
    <scope>NUCLEOTIDE SEQUENCE [LARGE SCALE GENOMIC DNA]</scope>
    <source>
        <strain evidence="10 11">KSX58</strain>
    </source>
</reference>
<evidence type="ECO:0000256" key="1">
    <source>
        <dbReference type="ARBA" id="ARBA00004611"/>
    </source>
</evidence>
<evidence type="ECO:0000256" key="7">
    <source>
        <dbReference type="ARBA" id="ARBA00023212"/>
    </source>
</evidence>
<accession>A0ABD2XJZ6</accession>
<keyword evidence="5" id="KW-0282">Flagellum</keyword>
<keyword evidence="6" id="KW-0969">Cilium</keyword>
<keyword evidence="7" id="KW-0206">Cytoskeleton</keyword>
<dbReference type="Pfam" id="PF00612">
    <property type="entry name" value="IQ"/>
    <property type="match status" value="1"/>
</dbReference>
<evidence type="ECO:0000313" key="10">
    <source>
        <dbReference type="EMBL" id="KAL3405846.1"/>
    </source>
</evidence>
<gene>
    <name evidence="10" type="ORF">TKK_001280</name>
</gene>
<evidence type="ECO:0000256" key="8">
    <source>
        <dbReference type="ARBA" id="ARBA00023273"/>
    </source>
</evidence>
<dbReference type="Proteomes" id="UP001627154">
    <property type="component" value="Unassembled WGS sequence"/>
</dbReference>
<keyword evidence="11" id="KW-1185">Reference proteome</keyword>
<dbReference type="InterPro" id="IPR000048">
    <property type="entry name" value="IQ_motif_EF-hand-BS"/>
</dbReference>
<evidence type="ECO:0000256" key="4">
    <source>
        <dbReference type="ARBA" id="ARBA00022490"/>
    </source>
</evidence>
<dbReference type="EMBL" id="JBJJXI010000019">
    <property type="protein sequence ID" value="KAL3405846.1"/>
    <property type="molecule type" value="Genomic_DNA"/>
</dbReference>
<dbReference type="CDD" id="cd23766">
    <property type="entry name" value="IQCG"/>
    <property type="match status" value="1"/>
</dbReference>
<dbReference type="AlphaFoldDB" id="A0ABD2XJZ6"/>
<dbReference type="PROSITE" id="PS50096">
    <property type="entry name" value="IQ"/>
    <property type="match status" value="1"/>
</dbReference>
<proteinExistence type="inferred from homology"/>
<evidence type="ECO:0000256" key="6">
    <source>
        <dbReference type="ARBA" id="ARBA00023069"/>
    </source>
</evidence>
<comment type="caution">
    <text evidence="10">The sequence shown here is derived from an EMBL/GenBank/DDBJ whole genome shotgun (WGS) entry which is preliminary data.</text>
</comment>
<keyword evidence="4" id="KW-0963">Cytoplasm</keyword>
<evidence type="ECO:0000313" key="11">
    <source>
        <dbReference type="Proteomes" id="UP001627154"/>
    </source>
</evidence>
<evidence type="ECO:0000256" key="9">
    <source>
        <dbReference type="ARBA" id="ARBA00032183"/>
    </source>
</evidence>
<evidence type="ECO:0000256" key="2">
    <source>
        <dbReference type="ARBA" id="ARBA00008222"/>
    </source>
</evidence>
<evidence type="ECO:0000256" key="5">
    <source>
        <dbReference type="ARBA" id="ARBA00022846"/>
    </source>
</evidence>
<name>A0ABD2XJZ6_9HYME</name>
<protein>
    <recommendedName>
        <fullName evidence="3">Dynein regulatory complex protein 9</fullName>
    </recommendedName>
    <alternativeName>
        <fullName evidence="9">IQ domain-containing protein G</fullName>
    </alternativeName>
</protein>
<dbReference type="PANTHER" id="PTHR14871">
    <property type="entry name" value="DYNEIN REGULATORY COMPLEX PROTEIN 9"/>
    <property type="match status" value="1"/>
</dbReference>
<organism evidence="10 11">
    <name type="scientific">Trichogramma kaykai</name>
    <dbReference type="NCBI Taxonomy" id="54128"/>
    <lineage>
        <taxon>Eukaryota</taxon>
        <taxon>Metazoa</taxon>
        <taxon>Ecdysozoa</taxon>
        <taxon>Arthropoda</taxon>
        <taxon>Hexapoda</taxon>
        <taxon>Insecta</taxon>
        <taxon>Pterygota</taxon>
        <taxon>Neoptera</taxon>
        <taxon>Endopterygota</taxon>
        <taxon>Hymenoptera</taxon>
        <taxon>Apocrita</taxon>
        <taxon>Proctotrupomorpha</taxon>
        <taxon>Chalcidoidea</taxon>
        <taxon>Trichogrammatidae</taxon>
        <taxon>Trichogramma</taxon>
    </lineage>
</organism>
<comment type="subcellular location">
    <subcellularLocation>
        <location evidence="1">Cytoplasm</location>
        <location evidence="1">Cytoskeleton</location>
        <location evidence="1">Flagellum axoneme</location>
    </subcellularLocation>
</comment>
<keyword evidence="8" id="KW-0966">Cell projection</keyword>
<dbReference type="PANTHER" id="PTHR14871:SF1">
    <property type="entry name" value="DYNEIN REGULATORY COMPLEX PROTEIN 9"/>
    <property type="match status" value="1"/>
</dbReference>
<dbReference type="InterPro" id="IPR042618">
    <property type="entry name" value="IQCG"/>
</dbReference>
<sequence>MKDGGGANTECSLMRTTCACVTYGALRRLVSNHYQQRQEFVDLCEVENEAERRRLEHEAHRQRCALRIQAWWRGCMVRHKLGSYRPEDRRGRKRQPKAKK</sequence>
<evidence type="ECO:0000256" key="3">
    <source>
        <dbReference type="ARBA" id="ARBA00013738"/>
    </source>
</evidence>